<dbReference type="PANTHER" id="PTHR43669">
    <property type="entry name" value="5-KETO-D-GLUCONATE 5-REDUCTASE"/>
    <property type="match status" value="1"/>
</dbReference>
<dbReference type="AlphaFoldDB" id="A0A2H3J1Z7"/>
<dbReference type="InterPro" id="IPR036291">
    <property type="entry name" value="NAD(P)-bd_dom_sf"/>
</dbReference>
<evidence type="ECO:0000256" key="2">
    <source>
        <dbReference type="ARBA" id="ARBA00023002"/>
    </source>
</evidence>
<keyword evidence="2" id="KW-0560">Oxidoreductase</keyword>
<dbReference type="Pfam" id="PF00106">
    <property type="entry name" value="adh_short"/>
    <property type="match status" value="1"/>
</dbReference>
<comment type="similarity">
    <text evidence="1">Belongs to the short-chain dehydrogenases/reductases (SDR) family.</text>
</comment>
<accession>A0A2H3J1Z7</accession>
<dbReference type="Gene3D" id="3.40.50.720">
    <property type="entry name" value="NAD(P)-binding Rossmann-like Domain"/>
    <property type="match status" value="1"/>
</dbReference>
<dbReference type="EMBL" id="KB467831">
    <property type="protein sequence ID" value="PCH33813.1"/>
    <property type="molecule type" value="Genomic_DNA"/>
</dbReference>
<dbReference type="PRINTS" id="PR00081">
    <property type="entry name" value="GDHRDH"/>
</dbReference>
<sequence length="267" mass="29604">MPGIADCKCVLVIGATAGLGRALALAIHALASKPTVIVAGRRQERLDELTKKGERLETLKFDVNSSRDALKSSVQDVVAKYPDLDAVIFSSGIQHQFDFKNPESIDLDKLETELNTNYTSITRMTTFFLPHLLKLSEQGRPSFIVPITSGLAIVPGPWVPNYCATKAALHSFSLSLNTQLKDTNVRVMEIFPPLVESELHDHQGTTPTLAKFWMPLDEFTKLAMEGLQRGDLQIPVGVSAEQWNSFEKGKPERVVEGYERITKHFGK</sequence>
<evidence type="ECO:0000313" key="3">
    <source>
        <dbReference type="EMBL" id="PCH33813.1"/>
    </source>
</evidence>
<dbReference type="STRING" id="742152.A0A2H3J1Z7"/>
<dbReference type="InterPro" id="IPR002347">
    <property type="entry name" value="SDR_fam"/>
</dbReference>
<dbReference type="PANTHER" id="PTHR43669:SF11">
    <property type="entry name" value="SHORT-CHAIN DEHYDROGENASE_OXIDOREDUCTASE"/>
    <property type="match status" value="1"/>
</dbReference>
<gene>
    <name evidence="3" type="ORF">WOLCODRAFT_160370</name>
</gene>
<dbReference type="OrthoDB" id="37659at2759"/>
<organism evidence="3 4">
    <name type="scientific">Wolfiporia cocos (strain MD-104)</name>
    <name type="common">Brown rot fungus</name>
    <dbReference type="NCBI Taxonomy" id="742152"/>
    <lineage>
        <taxon>Eukaryota</taxon>
        <taxon>Fungi</taxon>
        <taxon>Dikarya</taxon>
        <taxon>Basidiomycota</taxon>
        <taxon>Agaricomycotina</taxon>
        <taxon>Agaricomycetes</taxon>
        <taxon>Polyporales</taxon>
        <taxon>Phaeolaceae</taxon>
        <taxon>Wolfiporia</taxon>
    </lineage>
</organism>
<reference evidence="3 4" key="1">
    <citation type="journal article" date="2012" name="Science">
        <title>The Paleozoic origin of enzymatic lignin decomposition reconstructed from 31 fungal genomes.</title>
        <authorList>
            <person name="Floudas D."/>
            <person name="Binder M."/>
            <person name="Riley R."/>
            <person name="Barry K."/>
            <person name="Blanchette R.A."/>
            <person name="Henrissat B."/>
            <person name="Martinez A.T."/>
            <person name="Otillar R."/>
            <person name="Spatafora J.W."/>
            <person name="Yadav J.S."/>
            <person name="Aerts A."/>
            <person name="Benoit I."/>
            <person name="Boyd A."/>
            <person name="Carlson A."/>
            <person name="Copeland A."/>
            <person name="Coutinho P.M."/>
            <person name="de Vries R.P."/>
            <person name="Ferreira P."/>
            <person name="Findley K."/>
            <person name="Foster B."/>
            <person name="Gaskell J."/>
            <person name="Glotzer D."/>
            <person name="Gorecki P."/>
            <person name="Heitman J."/>
            <person name="Hesse C."/>
            <person name="Hori C."/>
            <person name="Igarashi K."/>
            <person name="Jurgens J.A."/>
            <person name="Kallen N."/>
            <person name="Kersten P."/>
            <person name="Kohler A."/>
            <person name="Kuees U."/>
            <person name="Kumar T.K.A."/>
            <person name="Kuo A."/>
            <person name="LaButti K."/>
            <person name="Larrondo L.F."/>
            <person name="Lindquist E."/>
            <person name="Ling A."/>
            <person name="Lombard V."/>
            <person name="Lucas S."/>
            <person name="Lundell T."/>
            <person name="Martin R."/>
            <person name="McLaughlin D.J."/>
            <person name="Morgenstern I."/>
            <person name="Morin E."/>
            <person name="Murat C."/>
            <person name="Nagy L.G."/>
            <person name="Nolan M."/>
            <person name="Ohm R.A."/>
            <person name="Patyshakuliyeva A."/>
            <person name="Rokas A."/>
            <person name="Ruiz-Duenas F.J."/>
            <person name="Sabat G."/>
            <person name="Salamov A."/>
            <person name="Samejima M."/>
            <person name="Schmutz J."/>
            <person name="Slot J.C."/>
            <person name="St John F."/>
            <person name="Stenlid J."/>
            <person name="Sun H."/>
            <person name="Sun S."/>
            <person name="Syed K."/>
            <person name="Tsang A."/>
            <person name="Wiebenga A."/>
            <person name="Young D."/>
            <person name="Pisabarro A."/>
            <person name="Eastwood D.C."/>
            <person name="Martin F."/>
            <person name="Cullen D."/>
            <person name="Grigoriev I.V."/>
            <person name="Hibbett D.S."/>
        </authorList>
    </citation>
    <scope>NUCLEOTIDE SEQUENCE [LARGE SCALE GENOMIC DNA]</scope>
    <source>
        <strain evidence="3 4">MD-104</strain>
    </source>
</reference>
<protein>
    <submittedName>
        <fullName evidence="3">NAD(P)-binding protein</fullName>
    </submittedName>
</protein>
<dbReference type="GO" id="GO:0016491">
    <property type="term" value="F:oxidoreductase activity"/>
    <property type="evidence" value="ECO:0007669"/>
    <property type="project" value="UniProtKB-KW"/>
</dbReference>
<dbReference type="SUPFAM" id="SSF51735">
    <property type="entry name" value="NAD(P)-binding Rossmann-fold domains"/>
    <property type="match status" value="1"/>
</dbReference>
<name>A0A2H3J1Z7_WOLCO</name>
<dbReference type="Proteomes" id="UP000218811">
    <property type="component" value="Unassembled WGS sequence"/>
</dbReference>
<evidence type="ECO:0000256" key="1">
    <source>
        <dbReference type="ARBA" id="ARBA00006484"/>
    </source>
</evidence>
<dbReference type="OMA" id="LPRCANY"/>
<evidence type="ECO:0000313" key="4">
    <source>
        <dbReference type="Proteomes" id="UP000218811"/>
    </source>
</evidence>
<proteinExistence type="inferred from homology"/>
<keyword evidence="4" id="KW-1185">Reference proteome</keyword>